<keyword evidence="1" id="KW-0812">Transmembrane</keyword>
<feature type="transmembrane region" description="Helical" evidence="1">
    <location>
        <begin position="42"/>
        <end position="65"/>
    </location>
</feature>
<evidence type="ECO:0000256" key="1">
    <source>
        <dbReference type="SAM" id="Phobius"/>
    </source>
</evidence>
<dbReference type="GO" id="GO:0008320">
    <property type="term" value="F:protein transmembrane transporter activity"/>
    <property type="evidence" value="ECO:0007669"/>
    <property type="project" value="InterPro"/>
</dbReference>
<dbReference type="AlphaFoldDB" id="A0A429G3J2"/>
<reference evidence="2 3" key="1">
    <citation type="submission" date="2018-10" db="EMBL/GenBank/DDBJ databases">
        <title>Co-occurring genomic capacity for anaerobic methane metabolism and dissimilatory sulfite reduction discovered in the Korarchaeota.</title>
        <authorList>
            <person name="Mckay L.J."/>
            <person name="Dlakic M."/>
            <person name="Fields M.W."/>
            <person name="Delmont T.O."/>
            <person name="Eren A.M."/>
            <person name="Jay Z.J."/>
            <person name="Klingelsmith K.B."/>
            <person name="Rusch D.B."/>
            <person name="Inskeep W.P."/>
        </authorList>
    </citation>
    <scope>NUCLEOTIDE SEQUENCE [LARGE SCALE GENOMIC DNA]</scope>
    <source>
        <strain evidence="2 3">WS</strain>
    </source>
</reference>
<dbReference type="Proteomes" id="UP000278149">
    <property type="component" value="Unassembled WGS sequence"/>
</dbReference>
<accession>A0A429G3J2</accession>
<dbReference type="GO" id="GO:0016020">
    <property type="term" value="C:membrane"/>
    <property type="evidence" value="ECO:0007669"/>
    <property type="project" value="InterPro"/>
</dbReference>
<dbReference type="InterPro" id="IPR008158">
    <property type="entry name" value="Translocase_Sec61-g"/>
</dbReference>
<proteinExistence type="predicted"/>
<evidence type="ECO:0000313" key="3">
    <source>
        <dbReference type="Proteomes" id="UP000278149"/>
    </source>
</evidence>
<keyword evidence="1" id="KW-1133">Transmembrane helix</keyword>
<dbReference type="Gene3D" id="1.20.5.820">
    <property type="entry name" value="Preprotein translocase SecE subunit"/>
    <property type="match status" value="1"/>
</dbReference>
<evidence type="ECO:0000313" key="2">
    <source>
        <dbReference type="EMBL" id="RSN68441.1"/>
    </source>
</evidence>
<dbReference type="EMBL" id="RCOR01000030">
    <property type="protein sequence ID" value="RSN68441.1"/>
    <property type="molecule type" value="Genomic_DNA"/>
</dbReference>
<dbReference type="SUPFAM" id="SSF103456">
    <property type="entry name" value="Preprotein translocase SecE subunit"/>
    <property type="match status" value="1"/>
</dbReference>
<dbReference type="RefSeq" id="WP_125742010.1">
    <property type="nucleotide sequence ID" value="NZ_RCOR01000030.1"/>
</dbReference>
<name>A0A429G3J2_9CREN</name>
<dbReference type="NCBIfam" id="TIGR00327">
    <property type="entry name" value="secE_euk_arch"/>
    <property type="match status" value="1"/>
</dbReference>
<organism evidence="2 3">
    <name type="scientific">Candidatus Korarchaeum cryptofilum</name>
    <dbReference type="NCBI Taxonomy" id="498846"/>
    <lineage>
        <taxon>Archaea</taxon>
        <taxon>Thermoproteota</taxon>
        <taxon>Candidatus Korarchaeia</taxon>
        <taxon>Candidatus Korarchaeales</taxon>
        <taxon>Candidatus Korarchaeaceae</taxon>
        <taxon>Candidatus Korarchaeum</taxon>
    </lineage>
</organism>
<protein>
    <submittedName>
        <fullName evidence="2">Protein translocase SEC61 complex subunit gamma</fullName>
    </submittedName>
</protein>
<dbReference type="InterPro" id="IPR023391">
    <property type="entry name" value="Prot_translocase_SecE_dom_sf"/>
</dbReference>
<keyword evidence="1" id="KW-0472">Membrane</keyword>
<gene>
    <name evidence="2" type="ORF">D9Q81_06200</name>
</gene>
<sequence>MSYEGRRMPEKERKEGLIDYIVQTLKVAEKPRWDEIWATFKVTVTGFFLIGLIGFLIQLIALYIAGG</sequence>
<comment type="caution">
    <text evidence="2">The sequence shown here is derived from an EMBL/GenBank/DDBJ whole genome shotgun (WGS) entry which is preliminary data.</text>
</comment>